<feature type="region of interest" description="Disordered" evidence="6">
    <location>
        <begin position="84"/>
        <end position="103"/>
    </location>
</feature>
<feature type="compositionally biased region" description="Pro residues" evidence="6">
    <location>
        <begin position="1281"/>
        <end position="1298"/>
    </location>
</feature>
<reference evidence="8" key="1">
    <citation type="submission" date="2021-02" db="EMBL/GenBank/DDBJ databases">
        <authorList>
            <person name="Nowell W R."/>
        </authorList>
    </citation>
    <scope>NUCLEOTIDE SEQUENCE</scope>
</reference>
<dbReference type="PANTHER" id="PTHR15012:SF32">
    <property type="entry name" value="PROTEIN SHROOM"/>
    <property type="match status" value="1"/>
</dbReference>
<feature type="region of interest" description="Disordered" evidence="6">
    <location>
        <begin position="464"/>
        <end position="486"/>
    </location>
</feature>
<sequence length="1679" mass="188280">MRFPEHKIDDKTILIDENKAIMSSLSSSQRDHHSSLQCHTLRQDHMPFSIDKSLPSAKYIYNEIVKAIGNNDFMEEKRLLKRSSWSPSISQESGLPPSGKRLDNEQPILQKNIHRVRMRPKVARYYHPQKQEQEHQLQQRRLFGRPISFNEKYDQRTVDHQQGKISSLPMKRTNSFSIQRREPSPSPSSSSVDTIVQITTRGSPSLDTSDFISDTSTASSVTTTNTVTSLSSPILSPTSRRRSPSYERIYSSTIRPLLSEYQQQNSPRIDYKFISPPVPQTNTIHPSSTISSSSSSTPTSPFTCPKGHEQSSSSPIGSSLNQYAGFTLQTLNIDTSRDDIGSPTTKTTRSIMTMSMSPNRHHNQTRSAKAIVTSAQITPTTNVTITANNTDDGLKQQQQRDQTESTSVSNNSCLKSPTNTNNNCRIKKSVHFDWHLPRNVRSTSSLPVKESYCSSNYRPTVRIASSSSLSNSNGNSNGDKEEQKKLCDDQRLVGTLREKDRIETTRRTITTNPLTTTNTILRSFSLSPSPLSKEESNNDSRRHRGEEKKENVDELNCTTSRRVTTAATHLHCTTTTATVTFNDGSNNASQKKESNSTNNSNTNLLKRQSTSSIEKSMPLNNLLVKTSSLNTIINPQIPQQQQSPSLLSSSSSLSAKKIISNGFFNFIGRSNSSNNKSSTSTEENKQLRRTSSTQLRAQRKAKQQTTLTTGTNGNKRLSADVESILPVSSINNNHCEISKEDIHIFDKVTTNHSSERQSVMSLVSTTTDKNINATSSSYNDSSIPLCTNSNGINNTISMSTNSSTTIIKSDEGDSLNNGLLFRPVTDPKCDYILHDHHQTTVQKEPFFLSPPKSLSNGDESTVMQTSTLIISTPPQYHYYLYPPINNTTALSSSSSSSSVSSSSKKNSKIISTTNRTISNLSINSLSTNSSSSYPSYESQTHDNDYQQSSQTPFNAEDETLSSSTYSITNNNKTRQKKVVQSALMDWKIKSSSEISNNNESITITKTKPVILSDSVQAFWPPPPSPSTLDKHSGLTTTTTTTTTLTTTEQTKQSESIPIPSNIISSNYNNDPMNINHTDILSTKEEIGSYTDQHRFSNDCLRNASDTSLEDTQASYTERLREKSRSIPMNGNNDFNPYLKRSVSKDTLNDCQIRSNTHINIPEISLTNGQQTRTTATHIVSRTQAVPPLENDFQSKREFFENRIYTDNSSLSNISLSSIQTNILPKKPKLYTLSLSNHSQLNNNLSQQTIINNNLSQQTIINNNPQRNVTRRSWNDLSSRQLPPPPTPPPPPPPPPPSSEPYFESSFNQPSFPPPPTIRKPVRIVKAIQRSPPPANEPVLTNRPLTTSKTYSLAKPGLFSASPITSSQKLPNKSFNTIRRFQSRDENDLQLNIKEFLSRYSNNHSLNDLARLTISNDYHLSTDYTRALFPIPDRLRRIRSRQSSGGDTSSITTSSNSSSDYIHRTVSNDSCICDDDDTLRQAEDLLINLNKRLENLKDNQRIIHEEMEDNKILGAKLINIIETNAESNEIEKFKLHINEIDTITSILLKLSSRLAKVENDLLMISDHNEHTKASLIDRREKAQQKHDEAKALKDGIDRRSRLVTNILRKYFSNEQYDDYEHFVRMKSTLLMDEKDIEENLLTIEKQIEVLNHILIRDYQTLSNPAENLQTNSLKFITSTA</sequence>
<feature type="compositionally biased region" description="Low complexity" evidence="6">
    <location>
        <begin position="465"/>
        <end position="477"/>
    </location>
</feature>
<evidence type="ECO:0000259" key="7">
    <source>
        <dbReference type="PROSITE" id="PS51307"/>
    </source>
</evidence>
<feature type="region of interest" description="Disordered" evidence="6">
    <location>
        <begin position="1046"/>
        <end position="1069"/>
    </location>
</feature>
<dbReference type="SUPFAM" id="SSF101447">
    <property type="entry name" value="Formin homology 2 domain (FH2 domain)"/>
    <property type="match status" value="1"/>
</dbReference>
<feature type="compositionally biased region" description="Low complexity" evidence="6">
    <location>
        <begin position="1442"/>
        <end position="1459"/>
    </location>
</feature>
<dbReference type="Proteomes" id="UP000663845">
    <property type="component" value="Unassembled WGS sequence"/>
</dbReference>
<feature type="region of interest" description="Disordered" evidence="6">
    <location>
        <begin position="928"/>
        <end position="968"/>
    </location>
</feature>
<dbReference type="Gene3D" id="6.10.250.3120">
    <property type="match status" value="1"/>
</dbReference>
<feature type="compositionally biased region" description="Basic and acidic residues" evidence="6">
    <location>
        <begin position="152"/>
        <end position="162"/>
    </location>
</feature>
<keyword evidence="5" id="KW-0175">Coiled coil</keyword>
<feature type="region of interest" description="Disordered" evidence="6">
    <location>
        <begin position="1438"/>
        <end position="1460"/>
    </location>
</feature>
<dbReference type="InterPro" id="IPR027685">
    <property type="entry name" value="Shroom_fam"/>
</dbReference>
<feature type="compositionally biased region" description="Low complexity" evidence="6">
    <location>
        <begin position="1055"/>
        <end position="1069"/>
    </location>
</feature>
<dbReference type="Pfam" id="PF08687">
    <property type="entry name" value="ASD2"/>
    <property type="match status" value="1"/>
</dbReference>
<dbReference type="GO" id="GO:0030864">
    <property type="term" value="C:cortical actin cytoskeleton"/>
    <property type="evidence" value="ECO:0007669"/>
    <property type="project" value="TreeGrafter"/>
</dbReference>
<accession>A0A814GGJ6</accession>
<organism evidence="8 9">
    <name type="scientific">Adineta steineri</name>
    <dbReference type="NCBI Taxonomy" id="433720"/>
    <lineage>
        <taxon>Eukaryota</taxon>
        <taxon>Metazoa</taxon>
        <taxon>Spiralia</taxon>
        <taxon>Gnathifera</taxon>
        <taxon>Rotifera</taxon>
        <taxon>Eurotatoria</taxon>
        <taxon>Bdelloidea</taxon>
        <taxon>Adinetida</taxon>
        <taxon>Adinetidae</taxon>
        <taxon>Adineta</taxon>
    </lineage>
</organism>
<dbReference type="GO" id="GO:0051015">
    <property type="term" value="F:actin filament binding"/>
    <property type="evidence" value="ECO:0007669"/>
    <property type="project" value="InterPro"/>
</dbReference>
<feature type="region of interest" description="Disordered" evidence="6">
    <location>
        <begin position="1260"/>
        <end position="1318"/>
    </location>
</feature>
<feature type="coiled-coil region" evidence="5">
    <location>
        <begin position="1571"/>
        <end position="1598"/>
    </location>
</feature>
<comment type="subcellular location">
    <subcellularLocation>
        <location evidence="1">Cytoplasm</location>
        <location evidence="1">Cytoskeleton</location>
    </subcellularLocation>
</comment>
<keyword evidence="3" id="KW-0963">Cytoplasm</keyword>
<gene>
    <name evidence="8" type="ORF">JYZ213_LOCUS15726</name>
</gene>
<feature type="region of interest" description="Disordered" evidence="6">
    <location>
        <begin position="520"/>
        <end position="554"/>
    </location>
</feature>
<feature type="region of interest" description="Disordered" evidence="6">
    <location>
        <begin position="386"/>
        <end position="422"/>
    </location>
</feature>
<feature type="compositionally biased region" description="Low complexity" evidence="6">
    <location>
        <begin position="703"/>
        <end position="714"/>
    </location>
</feature>
<feature type="compositionally biased region" description="Polar residues" evidence="6">
    <location>
        <begin position="1260"/>
        <end position="1280"/>
    </location>
</feature>
<evidence type="ECO:0000313" key="9">
    <source>
        <dbReference type="Proteomes" id="UP000663845"/>
    </source>
</evidence>
<dbReference type="GO" id="GO:0005912">
    <property type="term" value="C:adherens junction"/>
    <property type="evidence" value="ECO:0007669"/>
    <property type="project" value="TreeGrafter"/>
</dbReference>
<evidence type="ECO:0000256" key="5">
    <source>
        <dbReference type="SAM" id="Coils"/>
    </source>
</evidence>
<feature type="region of interest" description="Disordered" evidence="6">
    <location>
        <begin position="669"/>
        <end position="714"/>
    </location>
</feature>
<feature type="compositionally biased region" description="Low complexity" evidence="6">
    <location>
        <begin position="520"/>
        <end position="531"/>
    </location>
</feature>
<evidence type="ECO:0000256" key="6">
    <source>
        <dbReference type="SAM" id="MobiDB-lite"/>
    </source>
</evidence>
<feature type="compositionally biased region" description="Low complexity" evidence="6">
    <location>
        <begin position="670"/>
        <end position="681"/>
    </location>
</feature>
<protein>
    <recommendedName>
        <fullName evidence="7">ASD2 domain-containing protein</fullName>
    </recommendedName>
</protein>
<dbReference type="PROSITE" id="PS51307">
    <property type="entry name" value="ASD2"/>
    <property type="match status" value="1"/>
</dbReference>
<feature type="compositionally biased region" description="Polar residues" evidence="6">
    <location>
        <begin position="84"/>
        <end position="93"/>
    </location>
</feature>
<evidence type="ECO:0000256" key="1">
    <source>
        <dbReference type="ARBA" id="ARBA00004245"/>
    </source>
</evidence>
<evidence type="ECO:0000256" key="4">
    <source>
        <dbReference type="ARBA" id="ARBA00023212"/>
    </source>
</evidence>
<feature type="compositionally biased region" description="Basic and acidic residues" evidence="6">
    <location>
        <begin position="532"/>
        <end position="552"/>
    </location>
</feature>
<dbReference type="GO" id="GO:0043296">
    <property type="term" value="C:apical junction complex"/>
    <property type="evidence" value="ECO:0007669"/>
    <property type="project" value="TreeGrafter"/>
</dbReference>
<feature type="domain" description="ASD2" evidence="7">
    <location>
        <begin position="1379"/>
        <end position="1654"/>
    </location>
</feature>
<name>A0A814GGJ6_9BILA</name>
<evidence type="ECO:0000256" key="2">
    <source>
        <dbReference type="ARBA" id="ARBA00006469"/>
    </source>
</evidence>
<feature type="coiled-coil region" evidence="5">
    <location>
        <begin position="1478"/>
        <end position="1509"/>
    </location>
</feature>
<comment type="caution">
    <text evidence="8">The sequence shown here is derived from an EMBL/GenBank/DDBJ whole genome shotgun (WGS) entry which is preliminary data.</text>
</comment>
<dbReference type="GO" id="GO:0007015">
    <property type="term" value="P:actin filament organization"/>
    <property type="evidence" value="ECO:0007669"/>
    <property type="project" value="TreeGrafter"/>
</dbReference>
<keyword evidence="4" id="KW-0206">Cytoskeleton</keyword>
<dbReference type="EMBL" id="CAJNOG010000138">
    <property type="protein sequence ID" value="CAF0996038.1"/>
    <property type="molecule type" value="Genomic_DNA"/>
</dbReference>
<comment type="similarity">
    <text evidence="2">Belongs to the shroom family.</text>
</comment>
<dbReference type="InterPro" id="IPR014799">
    <property type="entry name" value="ASD2_dom"/>
</dbReference>
<feature type="region of interest" description="Disordered" evidence="6">
    <location>
        <begin position="152"/>
        <end position="193"/>
    </location>
</feature>
<proteinExistence type="inferred from homology"/>
<evidence type="ECO:0000313" key="8">
    <source>
        <dbReference type="EMBL" id="CAF0996038.1"/>
    </source>
</evidence>
<dbReference type="GO" id="GO:0016324">
    <property type="term" value="C:apical plasma membrane"/>
    <property type="evidence" value="ECO:0007669"/>
    <property type="project" value="TreeGrafter"/>
</dbReference>
<feature type="region of interest" description="Disordered" evidence="6">
    <location>
        <begin position="277"/>
        <end position="318"/>
    </location>
</feature>
<evidence type="ECO:0000256" key="3">
    <source>
        <dbReference type="ARBA" id="ARBA00022490"/>
    </source>
</evidence>
<feature type="compositionally biased region" description="Low complexity" evidence="6">
    <location>
        <begin position="286"/>
        <end position="301"/>
    </location>
</feature>
<feature type="region of interest" description="Disordered" evidence="6">
    <location>
        <begin position="578"/>
        <end position="611"/>
    </location>
</feature>
<dbReference type="PANTHER" id="PTHR15012">
    <property type="entry name" value="APICAL PROTEIN/SHROOM-RELATED"/>
    <property type="match status" value="1"/>
</dbReference>